<dbReference type="KEGG" id="shi:Shel_12730"/>
<keyword evidence="2" id="KW-0732">Signal</keyword>
<dbReference type="InterPro" id="IPR003343">
    <property type="entry name" value="Big_2"/>
</dbReference>
<feature type="compositionally biased region" description="Basic and acidic residues" evidence="1">
    <location>
        <begin position="134"/>
        <end position="164"/>
    </location>
</feature>
<sequence length="197" mass="19571">MKKIAIMMCSLALAAALPMSAAFAVDTQAEGTESPTQEDVKGNVAIDAGPDMTLAVGESKAQAATVTQDGKDVTADYTITYTSANEAIATVAADGTVTAVAAGNTTITATAEAAGVATQAEEGALSDSYTVTVTEDKAADNKAADKDKAKDKGTAPAKADDKKSPKTGSEIPAAALGTIACLAVAGASASVLRKKLQ</sequence>
<dbReference type="EMBL" id="CP001684">
    <property type="protein sequence ID" value="ACV22300.1"/>
    <property type="molecule type" value="Genomic_DNA"/>
</dbReference>
<organism evidence="4 5">
    <name type="scientific">Slackia heliotrinireducens (strain ATCC 29202 / DSM 20476 / NCTC 11029 / RHS 1)</name>
    <name type="common">Peptococcus heliotrinreducens</name>
    <dbReference type="NCBI Taxonomy" id="471855"/>
    <lineage>
        <taxon>Bacteria</taxon>
        <taxon>Bacillati</taxon>
        <taxon>Actinomycetota</taxon>
        <taxon>Coriobacteriia</taxon>
        <taxon>Eggerthellales</taxon>
        <taxon>Eggerthellaceae</taxon>
        <taxon>Slackia</taxon>
    </lineage>
</organism>
<protein>
    <submittedName>
        <fullName evidence="4">Ig-like domain-containing protein</fullName>
    </submittedName>
</protein>
<proteinExistence type="predicted"/>
<feature type="chain" id="PRO_5002980712" evidence="2">
    <location>
        <begin position="25"/>
        <end position="197"/>
    </location>
</feature>
<reference evidence="4 5" key="1">
    <citation type="journal article" date="2009" name="Stand. Genomic Sci.">
        <title>Complete genome sequence of Slackia heliotrinireducens type strain (RHS 1).</title>
        <authorList>
            <person name="Pukall R."/>
            <person name="Lapidus A."/>
            <person name="Nolan M."/>
            <person name="Copeland A."/>
            <person name="Glavina Del Rio T."/>
            <person name="Lucas S."/>
            <person name="Chen F."/>
            <person name="Tice H."/>
            <person name="Cheng J.F."/>
            <person name="Chertkov O."/>
            <person name="Bruce D."/>
            <person name="Goodwin L."/>
            <person name="Kuske C."/>
            <person name="Brettin T."/>
            <person name="Detter J.C."/>
            <person name="Han C."/>
            <person name="Pitluck S."/>
            <person name="Pati A."/>
            <person name="Mavrommatis K."/>
            <person name="Ivanova N."/>
            <person name="Ovchinnikova G."/>
            <person name="Chen A."/>
            <person name="Palaniappan K."/>
            <person name="Schneider S."/>
            <person name="Rohde M."/>
            <person name="Chain P."/>
            <person name="D'haeseleer P."/>
            <person name="Goker M."/>
            <person name="Bristow J."/>
            <person name="Eisen J.A."/>
            <person name="Markowitz V."/>
            <person name="Kyrpides N.C."/>
            <person name="Klenk H.P."/>
            <person name="Hugenholtz P."/>
        </authorList>
    </citation>
    <scope>NUCLEOTIDE SEQUENCE [LARGE SCALE GENOMIC DNA]</scope>
    <source>
        <strain evidence="5">ATCC 29202 / DSM 20476 / NCTC 11029 / RHS 1</strain>
    </source>
</reference>
<evidence type="ECO:0000256" key="2">
    <source>
        <dbReference type="SAM" id="SignalP"/>
    </source>
</evidence>
<keyword evidence="5" id="KW-1185">Reference proteome</keyword>
<evidence type="ECO:0000259" key="3">
    <source>
        <dbReference type="Pfam" id="PF02368"/>
    </source>
</evidence>
<feature type="domain" description="BIG2" evidence="3">
    <location>
        <begin position="52"/>
        <end position="114"/>
    </location>
</feature>
<dbReference type="RefSeq" id="WP_012798403.1">
    <property type="nucleotide sequence ID" value="NC_013165.1"/>
</dbReference>
<dbReference type="Gene3D" id="2.60.40.1080">
    <property type="match status" value="1"/>
</dbReference>
<evidence type="ECO:0000313" key="5">
    <source>
        <dbReference type="Proteomes" id="UP000002026"/>
    </source>
</evidence>
<evidence type="ECO:0000256" key="1">
    <source>
        <dbReference type="SAM" id="MobiDB-lite"/>
    </source>
</evidence>
<feature type="region of interest" description="Disordered" evidence="1">
    <location>
        <begin position="124"/>
        <end position="169"/>
    </location>
</feature>
<evidence type="ECO:0000313" key="4">
    <source>
        <dbReference type="EMBL" id="ACV22300.1"/>
    </source>
</evidence>
<dbReference type="Proteomes" id="UP000002026">
    <property type="component" value="Chromosome"/>
</dbReference>
<dbReference type="Pfam" id="PF02368">
    <property type="entry name" value="Big_2"/>
    <property type="match status" value="1"/>
</dbReference>
<feature type="signal peptide" evidence="2">
    <location>
        <begin position="1"/>
        <end position="24"/>
    </location>
</feature>
<gene>
    <name evidence="4" type="ordered locus">Shel_12730</name>
</gene>
<name>C7N5W5_SLAHD</name>
<dbReference type="AlphaFoldDB" id="C7N5W5"/>
<accession>C7N5W5</accession>
<dbReference type="SUPFAM" id="SSF49373">
    <property type="entry name" value="Invasin/intimin cell-adhesion fragments"/>
    <property type="match status" value="1"/>
</dbReference>
<dbReference type="InterPro" id="IPR008964">
    <property type="entry name" value="Invasin/intimin_cell_adhesion"/>
</dbReference>
<dbReference type="HOGENOM" id="CLU_1383365_0_0_11"/>